<dbReference type="PANTHER" id="PTHR43434:SF24">
    <property type="entry name" value="HYDROLASE-RELATED"/>
    <property type="match status" value="1"/>
</dbReference>
<sequence>MSEIGTYRFNDNLKLAIFDWDGTVMDSVGQIVASLQSVGRHFDIDLPAAAAQHIIGLALPEVMHRLFPNHADRHDEMRQVYAKHYHTYNNIAPVFEGLTDVLDELRARDIKIAVATGKNRNGLDRVLDQSGLRDYFVMTRSADEAKSKPDPLMLTHILEATGIDVADAVMIGDTSFDLKMAQALDMPRVGVLWGAHSREELASCAPTALVSTVAELGHVLGNTKVSQSV</sequence>
<dbReference type="NCBIfam" id="TIGR01549">
    <property type="entry name" value="HAD-SF-IA-v1"/>
    <property type="match status" value="1"/>
</dbReference>
<evidence type="ECO:0000313" key="1">
    <source>
        <dbReference type="EMBL" id="AXI03624.1"/>
    </source>
</evidence>
<dbReference type="AlphaFoldDB" id="A0A345P8L5"/>
<evidence type="ECO:0000313" key="2">
    <source>
        <dbReference type="Proteomes" id="UP000253940"/>
    </source>
</evidence>
<dbReference type="Gene3D" id="1.10.150.240">
    <property type="entry name" value="Putative phosphatase, domain 2"/>
    <property type="match status" value="1"/>
</dbReference>
<protein>
    <submittedName>
        <fullName evidence="1">HAD family hydrolase</fullName>
    </submittedName>
</protein>
<dbReference type="SFLD" id="SFLDG01129">
    <property type="entry name" value="C1.5:_HAD__Beta-PGM__Phosphata"/>
    <property type="match status" value="1"/>
</dbReference>
<dbReference type="PANTHER" id="PTHR43434">
    <property type="entry name" value="PHOSPHOGLYCOLATE PHOSPHATASE"/>
    <property type="match status" value="1"/>
</dbReference>
<dbReference type="InterPro" id="IPR023198">
    <property type="entry name" value="PGP-like_dom2"/>
</dbReference>
<dbReference type="KEGG" id="mbah:HYN46_12755"/>
<dbReference type="EMBL" id="CP031222">
    <property type="protein sequence ID" value="AXI03624.1"/>
    <property type="molecule type" value="Genomic_DNA"/>
</dbReference>
<keyword evidence="2" id="KW-1185">Reference proteome</keyword>
<dbReference type="GO" id="GO:0008967">
    <property type="term" value="F:phosphoglycolate phosphatase activity"/>
    <property type="evidence" value="ECO:0007669"/>
    <property type="project" value="TreeGrafter"/>
</dbReference>
<organism evidence="1 2">
    <name type="scientific">Aquirhabdus parva</name>
    <dbReference type="NCBI Taxonomy" id="2283318"/>
    <lineage>
        <taxon>Bacteria</taxon>
        <taxon>Pseudomonadati</taxon>
        <taxon>Pseudomonadota</taxon>
        <taxon>Gammaproteobacteria</taxon>
        <taxon>Moraxellales</taxon>
        <taxon>Moraxellaceae</taxon>
        <taxon>Aquirhabdus</taxon>
    </lineage>
</organism>
<name>A0A345P8L5_9GAMM</name>
<dbReference type="OrthoDB" id="9782449at2"/>
<reference evidence="1 2" key="1">
    <citation type="submission" date="2018-07" db="EMBL/GenBank/DDBJ databases">
        <title>Genome sequencing of Moraxellaceae gen. HYN0046.</title>
        <authorList>
            <person name="Kim M."/>
            <person name="Yi H."/>
        </authorList>
    </citation>
    <scope>NUCLEOTIDE SEQUENCE [LARGE SCALE GENOMIC DNA]</scope>
    <source>
        <strain evidence="1 2">HYN0046</strain>
    </source>
</reference>
<dbReference type="Proteomes" id="UP000253940">
    <property type="component" value="Chromosome"/>
</dbReference>
<dbReference type="InterPro" id="IPR050155">
    <property type="entry name" value="HAD-like_hydrolase_sf"/>
</dbReference>
<gene>
    <name evidence="1" type="ORF">HYN46_12755</name>
</gene>
<dbReference type="SFLD" id="SFLDS00003">
    <property type="entry name" value="Haloacid_Dehalogenase"/>
    <property type="match status" value="1"/>
</dbReference>
<dbReference type="InterPro" id="IPR023214">
    <property type="entry name" value="HAD_sf"/>
</dbReference>
<dbReference type="InterPro" id="IPR036412">
    <property type="entry name" value="HAD-like_sf"/>
</dbReference>
<dbReference type="Gene3D" id="3.40.50.1000">
    <property type="entry name" value="HAD superfamily/HAD-like"/>
    <property type="match status" value="1"/>
</dbReference>
<dbReference type="GO" id="GO:0005829">
    <property type="term" value="C:cytosol"/>
    <property type="evidence" value="ECO:0007669"/>
    <property type="project" value="TreeGrafter"/>
</dbReference>
<dbReference type="InterPro" id="IPR006439">
    <property type="entry name" value="HAD-SF_hydro_IA"/>
</dbReference>
<dbReference type="SUPFAM" id="SSF56784">
    <property type="entry name" value="HAD-like"/>
    <property type="match status" value="1"/>
</dbReference>
<proteinExistence type="predicted"/>
<dbReference type="InterPro" id="IPR041492">
    <property type="entry name" value="HAD_2"/>
</dbReference>
<dbReference type="GO" id="GO:0006281">
    <property type="term" value="P:DNA repair"/>
    <property type="evidence" value="ECO:0007669"/>
    <property type="project" value="TreeGrafter"/>
</dbReference>
<keyword evidence="1" id="KW-0378">Hydrolase</keyword>
<dbReference type="RefSeq" id="WP_114899732.1">
    <property type="nucleotide sequence ID" value="NZ_CP031222.1"/>
</dbReference>
<dbReference type="Pfam" id="PF13419">
    <property type="entry name" value="HAD_2"/>
    <property type="match status" value="1"/>
</dbReference>
<accession>A0A345P8L5</accession>
<dbReference type="SFLD" id="SFLDG01135">
    <property type="entry name" value="C1.5.6:_HAD__Beta-PGM__Phospha"/>
    <property type="match status" value="1"/>
</dbReference>